<comment type="caution">
    <text evidence="1">The sequence shown here is derived from an EMBL/GenBank/DDBJ whole genome shotgun (WGS) entry which is preliminary data.</text>
</comment>
<name>A0AAV7G2M8_DENCH</name>
<dbReference type="Proteomes" id="UP000775213">
    <property type="component" value="Unassembled WGS sequence"/>
</dbReference>
<sequence length="223" mass="25342">MTSRMQSFSVGIYPVKRESAAVFNCSEAHRFVIGDINLFEFGVLEFSQLHGLHPFDCKKFLDRPNRAVNVVYVLAQLILICWLRALPINQEVGFESLHMCVLYQMREFPSLADAKKFLPVAHEEELCTPPIKAHNQATNTHTYMFIPFNQLLWILFKMKAHRNFCISQPIAKFAGKANVIAVASLPLIRTQAFRIGRYPPQLSIAATTIARLQTTIVFASTIE</sequence>
<proteinExistence type="predicted"/>
<evidence type="ECO:0000313" key="1">
    <source>
        <dbReference type="EMBL" id="KAH0450631.1"/>
    </source>
</evidence>
<dbReference type="AlphaFoldDB" id="A0AAV7G2M8"/>
<protein>
    <submittedName>
        <fullName evidence="1">Uncharacterized protein</fullName>
    </submittedName>
</protein>
<dbReference type="EMBL" id="JAGFBR010000018">
    <property type="protein sequence ID" value="KAH0450631.1"/>
    <property type="molecule type" value="Genomic_DNA"/>
</dbReference>
<keyword evidence="2" id="KW-1185">Reference proteome</keyword>
<reference evidence="1 2" key="1">
    <citation type="journal article" date="2021" name="Hortic Res">
        <title>Chromosome-scale assembly of the Dendrobium chrysotoxum genome enhances the understanding of orchid evolution.</title>
        <authorList>
            <person name="Zhang Y."/>
            <person name="Zhang G.Q."/>
            <person name="Zhang D."/>
            <person name="Liu X.D."/>
            <person name="Xu X.Y."/>
            <person name="Sun W.H."/>
            <person name="Yu X."/>
            <person name="Zhu X."/>
            <person name="Wang Z.W."/>
            <person name="Zhao X."/>
            <person name="Zhong W.Y."/>
            <person name="Chen H."/>
            <person name="Yin W.L."/>
            <person name="Huang T."/>
            <person name="Niu S.C."/>
            <person name="Liu Z.J."/>
        </authorList>
    </citation>
    <scope>NUCLEOTIDE SEQUENCE [LARGE SCALE GENOMIC DNA]</scope>
    <source>
        <strain evidence="1">Lindl</strain>
    </source>
</reference>
<evidence type="ECO:0000313" key="2">
    <source>
        <dbReference type="Proteomes" id="UP000775213"/>
    </source>
</evidence>
<organism evidence="1 2">
    <name type="scientific">Dendrobium chrysotoxum</name>
    <name type="common">Orchid</name>
    <dbReference type="NCBI Taxonomy" id="161865"/>
    <lineage>
        <taxon>Eukaryota</taxon>
        <taxon>Viridiplantae</taxon>
        <taxon>Streptophyta</taxon>
        <taxon>Embryophyta</taxon>
        <taxon>Tracheophyta</taxon>
        <taxon>Spermatophyta</taxon>
        <taxon>Magnoliopsida</taxon>
        <taxon>Liliopsida</taxon>
        <taxon>Asparagales</taxon>
        <taxon>Orchidaceae</taxon>
        <taxon>Epidendroideae</taxon>
        <taxon>Malaxideae</taxon>
        <taxon>Dendrobiinae</taxon>
        <taxon>Dendrobium</taxon>
    </lineage>
</organism>
<gene>
    <name evidence="1" type="ORF">IEQ34_021323</name>
</gene>
<accession>A0AAV7G2M8</accession>